<comment type="caution">
    <text evidence="2">The sequence shown here is derived from an EMBL/GenBank/DDBJ whole genome shotgun (WGS) entry which is preliminary data.</text>
</comment>
<accession>A0A811K324</accession>
<evidence type="ECO:0000256" key="1">
    <source>
        <dbReference type="SAM" id="MobiDB-lite"/>
    </source>
</evidence>
<evidence type="ECO:0000313" key="2">
    <source>
        <dbReference type="EMBL" id="CAD5210331.1"/>
    </source>
</evidence>
<gene>
    <name evidence="2" type="ORF">BOKJ2_LOCUS3134</name>
</gene>
<dbReference type="OrthoDB" id="5862412at2759"/>
<dbReference type="EMBL" id="CAJFCW020000002">
    <property type="protein sequence ID" value="CAG9091124.1"/>
    <property type="molecule type" value="Genomic_DNA"/>
</dbReference>
<reference evidence="2" key="1">
    <citation type="submission" date="2020-09" db="EMBL/GenBank/DDBJ databases">
        <authorList>
            <person name="Kikuchi T."/>
        </authorList>
    </citation>
    <scope>NUCLEOTIDE SEQUENCE</scope>
    <source>
        <strain evidence="2">SH1</strain>
    </source>
</reference>
<feature type="compositionally biased region" description="Polar residues" evidence="1">
    <location>
        <begin position="164"/>
        <end position="173"/>
    </location>
</feature>
<feature type="compositionally biased region" description="Acidic residues" evidence="1">
    <location>
        <begin position="138"/>
        <end position="156"/>
    </location>
</feature>
<feature type="region of interest" description="Disordered" evidence="1">
    <location>
        <begin position="97"/>
        <end position="191"/>
    </location>
</feature>
<feature type="compositionally biased region" description="Acidic residues" evidence="1">
    <location>
        <begin position="114"/>
        <end position="131"/>
    </location>
</feature>
<feature type="compositionally biased region" description="Polar residues" evidence="1">
    <location>
        <begin position="103"/>
        <end position="112"/>
    </location>
</feature>
<sequence length="191" mass="22233">MCGLAQWLCCLFLGRDSNRSMFDAEQRRKQFAFQNARSHSAPPRKKWYRRGPLRRMGSQHTMLYDKMVSRRLVGAIAMWHDLHSNLLQLSLDHNNDKDEGHRVTSSNSSTSPVEGDEDSLSQDSSISDEEWDHQHYDESEESDEDLLSDDALDEIVESERQNFRSRFSISNPDLTGDQLRGMFPELSDHWR</sequence>
<protein>
    <submittedName>
        <fullName evidence="2">Uncharacterized protein</fullName>
    </submittedName>
</protein>
<keyword evidence="3" id="KW-1185">Reference proteome</keyword>
<dbReference type="AlphaFoldDB" id="A0A811K324"/>
<dbReference type="Proteomes" id="UP000614601">
    <property type="component" value="Unassembled WGS sequence"/>
</dbReference>
<evidence type="ECO:0000313" key="3">
    <source>
        <dbReference type="Proteomes" id="UP000614601"/>
    </source>
</evidence>
<name>A0A811K324_9BILA</name>
<dbReference type="Proteomes" id="UP000783686">
    <property type="component" value="Unassembled WGS sequence"/>
</dbReference>
<proteinExistence type="predicted"/>
<dbReference type="EMBL" id="CAJFDH010000002">
    <property type="protein sequence ID" value="CAD5210331.1"/>
    <property type="molecule type" value="Genomic_DNA"/>
</dbReference>
<organism evidence="2 3">
    <name type="scientific">Bursaphelenchus okinawaensis</name>
    <dbReference type="NCBI Taxonomy" id="465554"/>
    <lineage>
        <taxon>Eukaryota</taxon>
        <taxon>Metazoa</taxon>
        <taxon>Ecdysozoa</taxon>
        <taxon>Nematoda</taxon>
        <taxon>Chromadorea</taxon>
        <taxon>Rhabditida</taxon>
        <taxon>Tylenchina</taxon>
        <taxon>Tylenchomorpha</taxon>
        <taxon>Aphelenchoidea</taxon>
        <taxon>Aphelenchoididae</taxon>
        <taxon>Bursaphelenchus</taxon>
    </lineage>
</organism>